<keyword evidence="3" id="KW-1185">Reference proteome</keyword>
<dbReference type="Proteomes" id="UP000286997">
    <property type="component" value="Unassembled WGS sequence"/>
</dbReference>
<dbReference type="GO" id="GO:0006355">
    <property type="term" value="P:regulation of DNA-templated transcription"/>
    <property type="evidence" value="ECO:0007669"/>
    <property type="project" value="InterPro"/>
</dbReference>
<evidence type="ECO:0000313" key="2">
    <source>
        <dbReference type="EMBL" id="RVU14935.1"/>
    </source>
</evidence>
<dbReference type="OrthoDB" id="9809693at2"/>
<organism evidence="2 3">
    <name type="scientific">Methylobacterium oryzihabitans</name>
    <dbReference type="NCBI Taxonomy" id="2499852"/>
    <lineage>
        <taxon>Bacteria</taxon>
        <taxon>Pseudomonadati</taxon>
        <taxon>Pseudomonadota</taxon>
        <taxon>Alphaproteobacteria</taxon>
        <taxon>Hyphomicrobiales</taxon>
        <taxon>Methylobacteriaceae</taxon>
        <taxon>Methylobacterium</taxon>
    </lineage>
</organism>
<dbReference type="GO" id="GO:0003677">
    <property type="term" value="F:DNA binding"/>
    <property type="evidence" value="ECO:0007669"/>
    <property type="project" value="InterPro"/>
</dbReference>
<name>A0A3S2V3Z9_9HYPH</name>
<dbReference type="InterPro" id="IPR008807">
    <property type="entry name" value="ROS_MUCR"/>
</dbReference>
<dbReference type="EMBL" id="SACP01000025">
    <property type="protein sequence ID" value="RVU14935.1"/>
    <property type="molecule type" value="Genomic_DNA"/>
</dbReference>
<accession>A0A3S2V3Z9</accession>
<sequence length="140" mass="14894">MSPASSGPALAPDGTLDLTATIVSAYVSKNPVRPSDVPGLIAEVHRTLTTLAAPPAPEPERPTPPIPIRKTVTPDHLISLEDGKPYKSLKRHLSGRGLTPEAYRRKWGLPPDYPMVAATYAAQRSELAKSNGLGRGGRRG</sequence>
<dbReference type="AlphaFoldDB" id="A0A3S2V3Z9"/>
<evidence type="ECO:0000313" key="3">
    <source>
        <dbReference type="Proteomes" id="UP000286997"/>
    </source>
</evidence>
<protein>
    <submittedName>
        <fullName evidence="2">MucR family transcriptional regulator</fullName>
    </submittedName>
</protein>
<dbReference type="Gene3D" id="1.10.10.1550">
    <property type="entry name" value="ROS/MUCR transcriptional regulator protein"/>
    <property type="match status" value="1"/>
</dbReference>
<dbReference type="GO" id="GO:0008270">
    <property type="term" value="F:zinc ion binding"/>
    <property type="evidence" value="ECO:0007669"/>
    <property type="project" value="InterPro"/>
</dbReference>
<proteinExistence type="inferred from homology"/>
<comment type="similarity">
    <text evidence="1">Belongs to the ros/MucR family.</text>
</comment>
<reference evidence="2 3" key="1">
    <citation type="submission" date="2019-01" db="EMBL/GenBank/DDBJ databases">
        <authorList>
            <person name="Chen W.-M."/>
        </authorList>
    </citation>
    <scope>NUCLEOTIDE SEQUENCE [LARGE SCALE GENOMIC DNA]</scope>
    <source>
        <strain evidence="2 3">TER-1</strain>
    </source>
</reference>
<dbReference type="InterPro" id="IPR041920">
    <property type="entry name" value="ROS/MUCR_sf"/>
</dbReference>
<evidence type="ECO:0000256" key="1">
    <source>
        <dbReference type="ARBA" id="ARBA00007031"/>
    </source>
</evidence>
<dbReference type="RefSeq" id="WP_127732872.1">
    <property type="nucleotide sequence ID" value="NZ_SACP01000025.1"/>
</dbReference>
<dbReference type="Pfam" id="PF05443">
    <property type="entry name" value="ROS_MUCR"/>
    <property type="match status" value="1"/>
</dbReference>
<comment type="caution">
    <text evidence="2">The sequence shown here is derived from an EMBL/GenBank/DDBJ whole genome shotgun (WGS) entry which is preliminary data.</text>
</comment>
<gene>
    <name evidence="2" type="ORF">EOE48_21165</name>
</gene>